<gene>
    <name evidence="3" type="ORF">BV898_04987</name>
</gene>
<keyword evidence="4" id="KW-1185">Reference proteome</keyword>
<feature type="domain" description="Tudor" evidence="2">
    <location>
        <begin position="446"/>
        <end position="505"/>
    </location>
</feature>
<evidence type="ECO:0000313" key="3">
    <source>
        <dbReference type="EMBL" id="OQV20912.1"/>
    </source>
</evidence>
<dbReference type="CDD" id="cd20379">
    <property type="entry name" value="Tudor_dTUD-like"/>
    <property type="match status" value="2"/>
</dbReference>
<evidence type="ECO:0000259" key="2">
    <source>
        <dbReference type="PROSITE" id="PS50304"/>
    </source>
</evidence>
<evidence type="ECO:0000256" key="1">
    <source>
        <dbReference type="SAM" id="MobiDB-lite"/>
    </source>
</evidence>
<dbReference type="EMBL" id="MTYJ01000026">
    <property type="protein sequence ID" value="OQV20912.1"/>
    <property type="molecule type" value="Genomic_DNA"/>
</dbReference>
<name>A0A1W0X0U1_HYPEX</name>
<dbReference type="Pfam" id="PF00567">
    <property type="entry name" value="TUDOR"/>
    <property type="match status" value="2"/>
</dbReference>
<feature type="region of interest" description="Disordered" evidence="1">
    <location>
        <begin position="1"/>
        <end position="94"/>
    </location>
</feature>
<reference evidence="4" key="1">
    <citation type="submission" date="2017-01" db="EMBL/GenBank/DDBJ databases">
        <title>Comparative genomics of anhydrobiosis in the tardigrade Hypsibius dujardini.</title>
        <authorList>
            <person name="Yoshida Y."/>
            <person name="Koutsovoulos G."/>
            <person name="Laetsch D."/>
            <person name="Stevens L."/>
            <person name="Kumar S."/>
            <person name="Horikawa D."/>
            <person name="Ishino K."/>
            <person name="Komine S."/>
            <person name="Tomita M."/>
            <person name="Blaxter M."/>
            <person name="Arakawa K."/>
        </authorList>
    </citation>
    <scope>NUCLEOTIDE SEQUENCE [LARGE SCALE GENOMIC DNA]</scope>
    <source>
        <strain evidence="4">Z151</strain>
    </source>
</reference>
<dbReference type="SUPFAM" id="SSF63748">
    <property type="entry name" value="Tudor/PWWP/MBT"/>
    <property type="match status" value="2"/>
</dbReference>
<dbReference type="PROSITE" id="PS50304">
    <property type="entry name" value="TUDOR"/>
    <property type="match status" value="1"/>
</dbReference>
<accession>A0A1W0X0U1</accession>
<dbReference type="SMART" id="SM00333">
    <property type="entry name" value="TUDOR"/>
    <property type="match status" value="2"/>
</dbReference>
<evidence type="ECO:0000313" key="4">
    <source>
        <dbReference type="Proteomes" id="UP000192578"/>
    </source>
</evidence>
<feature type="compositionally biased region" description="Low complexity" evidence="1">
    <location>
        <begin position="66"/>
        <end position="94"/>
    </location>
</feature>
<dbReference type="Gene3D" id="2.30.30.140">
    <property type="match status" value="2"/>
</dbReference>
<comment type="caution">
    <text evidence="3">The sequence shown here is derived from an EMBL/GenBank/DDBJ whole genome shotgun (WGS) entry which is preliminary data.</text>
</comment>
<sequence>MSQSSSTGSDCSRKRRLPARLDILGRPPLSPADVPNSPSIHKVTRGDSHPTGNFDRNFDGNEENESSSPSSVSGCSSSYSQRRSNTSSSSSMDTASFTDMANVQQNPAGLFQNEYPAPSSAPTLLTPYAQLGNPAFNFSLDKIRELDILQPLQGLLVKLNGLRLNPSEMIPDKLFEVIVWPNCQYCNIVWISGMTTSQRKTDFQAIVTAFGELLAKLVQSTRSISIGPLVGDLLLFNPSVRSDSTDCCCYRARICAVIEYRRKYRVLLVDCGRVEDVQFDELFPLTADGLLHTATFPALAVRCKLSGLAYGFVPYDLEAFENERYAWFCDLSAEQSHGILEAKVVPQRFLNADLTIELFRGGMDMDIVRAHLLDFGKNPPPLEFRTRAGTEILVPGPLQHASIRIFKSPTEVYIWPDDANSTLRQILQMSANMAEKRNQLGPSVVTRPEEGSCVSVRCKEGIYHRAVVLEVRFDDAVRVFCLDLGKEDLVRLEALFPLDQSDLFLCHRALGCNVTWIGPDGRPCLLDEATQGSITLDRVRESNKQINVTRFWKRGDEYEGFEAPEDMADIDLILPSLLDQTVMMEDFDPIHNSSQIVQATQEDLAQAFE</sequence>
<dbReference type="InterPro" id="IPR002999">
    <property type="entry name" value="Tudor"/>
</dbReference>
<protein>
    <recommendedName>
        <fullName evidence="2">Tudor domain-containing protein</fullName>
    </recommendedName>
</protein>
<organism evidence="3 4">
    <name type="scientific">Hypsibius exemplaris</name>
    <name type="common">Freshwater tardigrade</name>
    <dbReference type="NCBI Taxonomy" id="2072580"/>
    <lineage>
        <taxon>Eukaryota</taxon>
        <taxon>Metazoa</taxon>
        <taxon>Ecdysozoa</taxon>
        <taxon>Tardigrada</taxon>
        <taxon>Eutardigrada</taxon>
        <taxon>Parachela</taxon>
        <taxon>Hypsibioidea</taxon>
        <taxon>Hypsibiidae</taxon>
        <taxon>Hypsibius</taxon>
    </lineage>
</organism>
<dbReference type="AlphaFoldDB" id="A0A1W0X0U1"/>
<proteinExistence type="predicted"/>
<dbReference type="Proteomes" id="UP000192578">
    <property type="component" value="Unassembled WGS sequence"/>
</dbReference>
<feature type="compositionally biased region" description="Polar residues" evidence="1">
    <location>
        <begin position="1"/>
        <end position="10"/>
    </location>
</feature>